<dbReference type="SUPFAM" id="SSF47473">
    <property type="entry name" value="EF-hand"/>
    <property type="match status" value="1"/>
</dbReference>
<dbReference type="AlphaFoldDB" id="A0A149QTC5"/>
<dbReference type="Gene3D" id="1.10.238.10">
    <property type="entry name" value="EF-hand"/>
    <property type="match status" value="1"/>
</dbReference>
<dbReference type="Proteomes" id="UP000075473">
    <property type="component" value="Unassembled WGS sequence"/>
</dbReference>
<name>A0A149QTC5_9PROT</name>
<dbReference type="EMBL" id="LHZA01000097">
    <property type="protein sequence ID" value="KXV00566.1"/>
    <property type="molecule type" value="Genomic_DNA"/>
</dbReference>
<dbReference type="RefSeq" id="WP_062247792.1">
    <property type="nucleotide sequence ID" value="NZ_LHZA01000097.1"/>
</dbReference>
<dbReference type="Pfam" id="PF13202">
    <property type="entry name" value="EF-hand_5"/>
    <property type="match status" value="1"/>
</dbReference>
<evidence type="ECO:0000313" key="3">
    <source>
        <dbReference type="Proteomes" id="UP000075473"/>
    </source>
</evidence>
<dbReference type="PROSITE" id="PS00018">
    <property type="entry name" value="EF_HAND_1"/>
    <property type="match status" value="1"/>
</dbReference>
<dbReference type="InterPro" id="IPR018247">
    <property type="entry name" value="EF_Hand_1_Ca_BS"/>
</dbReference>
<dbReference type="PROSITE" id="PS50222">
    <property type="entry name" value="EF_HAND_2"/>
    <property type="match status" value="1"/>
</dbReference>
<organism evidence="2 3">
    <name type="scientific">Acetobacter cerevisiae</name>
    <dbReference type="NCBI Taxonomy" id="178900"/>
    <lineage>
        <taxon>Bacteria</taxon>
        <taxon>Pseudomonadati</taxon>
        <taxon>Pseudomonadota</taxon>
        <taxon>Alphaproteobacteria</taxon>
        <taxon>Acetobacterales</taxon>
        <taxon>Acetobacteraceae</taxon>
        <taxon>Acetobacter</taxon>
    </lineage>
</organism>
<accession>A0A149QTC5</accession>
<gene>
    <name evidence="2" type="ORF">AD928_01930</name>
</gene>
<dbReference type="GO" id="GO:0005509">
    <property type="term" value="F:calcium ion binding"/>
    <property type="evidence" value="ECO:0007669"/>
    <property type="project" value="InterPro"/>
</dbReference>
<comment type="caution">
    <text evidence="2">The sequence shown here is derived from an EMBL/GenBank/DDBJ whole genome shotgun (WGS) entry which is preliminary data.</text>
</comment>
<sequence length="141" mass="16494">MQANVFVKRNFSFIAIKHPDFHRFFNIFRWHNLPQKIIAISVIIFNFYPGKLCAETISSAYSEQDRQKDFNDADTNHDGRLSLDEFDTEVRKILASRNDFSSRGFAMLPTSAQDAVLNDEFRKMDHGQKGYLNVNDWKEPQ</sequence>
<evidence type="ECO:0000313" key="2">
    <source>
        <dbReference type="EMBL" id="KXV00566.1"/>
    </source>
</evidence>
<proteinExistence type="predicted"/>
<reference evidence="2 3" key="1">
    <citation type="submission" date="2015-06" db="EMBL/GenBank/DDBJ databases">
        <title>Improved classification and identification of acetic acid bacteria using matrix-assisted laser desorption/ionization time-of-flight mass spectrometry; Gluconobacter nephelii and Gluconobacter uchimurae are later heterotypic synonyms of Gluconobacter japonicus and Gluconobacter oxydans, respectively.</title>
        <authorList>
            <person name="Li L."/>
            <person name="Cleenwerck I."/>
            <person name="De Vuyst L."/>
            <person name="Vandamme P."/>
        </authorList>
    </citation>
    <scope>NUCLEOTIDE SEQUENCE [LARGE SCALE GENOMIC DNA]</scope>
    <source>
        <strain evidence="2 3">LMG 1625</strain>
    </source>
</reference>
<evidence type="ECO:0000259" key="1">
    <source>
        <dbReference type="PROSITE" id="PS50222"/>
    </source>
</evidence>
<dbReference type="InterPro" id="IPR011992">
    <property type="entry name" value="EF-hand-dom_pair"/>
</dbReference>
<protein>
    <recommendedName>
        <fullName evidence="1">EF-hand domain-containing protein</fullName>
    </recommendedName>
</protein>
<feature type="domain" description="EF-hand" evidence="1">
    <location>
        <begin position="61"/>
        <end position="96"/>
    </location>
</feature>
<dbReference type="InterPro" id="IPR002048">
    <property type="entry name" value="EF_hand_dom"/>
</dbReference>
<dbReference type="PATRIC" id="fig|178900.5.peg.2647"/>